<sequence>MAEVAKAHGVSQSRGSQKQVLWLRAGYTRGVRVEVLVNATGLGPYNAARRREVSQKAKSEQPR</sequence>
<reference evidence="1" key="1">
    <citation type="submission" date="2008-03" db="EMBL/GenBank/DDBJ databases">
        <title>Complete sequence of Thermoproteus neutrophilus V24Sta.</title>
        <authorList>
            <consortium name="US DOE Joint Genome Institute"/>
            <person name="Copeland A."/>
            <person name="Lucas S."/>
            <person name="Lapidus A."/>
            <person name="Glavina del Rio T."/>
            <person name="Dalin E."/>
            <person name="Tice H."/>
            <person name="Bruce D."/>
            <person name="Goodwin L."/>
            <person name="Pitluck S."/>
            <person name="Sims D."/>
            <person name="Brettin T."/>
            <person name="Detter J.C."/>
            <person name="Han C."/>
            <person name="Kuske C.R."/>
            <person name="Schmutz J."/>
            <person name="Larimer F."/>
            <person name="Land M."/>
            <person name="Hauser L."/>
            <person name="Kyrpides N."/>
            <person name="Mikhailova N."/>
            <person name="Biddle J.F."/>
            <person name="Zhang Z."/>
            <person name="Fitz-Gibbon S.T."/>
            <person name="Lowe T.M."/>
            <person name="Saltikov C."/>
            <person name="House C.H."/>
            <person name="Richardson P."/>
        </authorList>
    </citation>
    <scope>NUCLEOTIDE SEQUENCE [LARGE SCALE GENOMIC DNA]</scope>
    <source>
        <strain evidence="1">V24Sta</strain>
    </source>
</reference>
<protein>
    <submittedName>
        <fullName evidence="1">Uncharacterized protein</fullName>
    </submittedName>
</protein>
<dbReference type="GeneID" id="6165508"/>
<proteinExistence type="predicted"/>
<keyword evidence="2" id="KW-1185">Reference proteome</keyword>
<dbReference type="Proteomes" id="UP000001694">
    <property type="component" value="Chromosome"/>
</dbReference>
<dbReference type="STRING" id="444157.Tneu_1711"/>
<organism evidence="1 2">
    <name type="scientific">Pyrobaculum neutrophilum (strain DSM 2338 / JCM 9278 / NBRC 100436 / V24Sta)</name>
    <name type="common">Thermoproteus neutrophilus</name>
    <dbReference type="NCBI Taxonomy" id="444157"/>
    <lineage>
        <taxon>Archaea</taxon>
        <taxon>Thermoproteota</taxon>
        <taxon>Thermoprotei</taxon>
        <taxon>Thermoproteales</taxon>
        <taxon>Thermoproteaceae</taxon>
        <taxon>Pyrobaculum</taxon>
    </lineage>
</organism>
<dbReference type="KEGG" id="tne:Tneu_1711"/>
<accession>B1YAI2</accession>
<gene>
    <name evidence="1" type="ordered locus">Tneu_1711</name>
</gene>
<dbReference type="HOGENOM" id="CLU_2875237_0_0_2"/>
<dbReference type="AlphaFoldDB" id="B1YAI2"/>
<evidence type="ECO:0000313" key="1">
    <source>
        <dbReference type="EMBL" id="ACB40631.1"/>
    </source>
</evidence>
<dbReference type="EMBL" id="CP001014">
    <property type="protein sequence ID" value="ACB40631.1"/>
    <property type="molecule type" value="Genomic_DNA"/>
</dbReference>
<dbReference type="RefSeq" id="WP_012351050.1">
    <property type="nucleotide sequence ID" value="NC_010525.1"/>
</dbReference>
<name>B1YAI2_PYRNV</name>
<evidence type="ECO:0000313" key="2">
    <source>
        <dbReference type="Proteomes" id="UP000001694"/>
    </source>
</evidence>